<dbReference type="RefSeq" id="XP_059602217.1">
    <property type="nucleotide sequence ID" value="XM_059744002.1"/>
</dbReference>
<name>A0AAJ8BQW5_ASPNG</name>
<evidence type="ECO:0000256" key="3">
    <source>
        <dbReference type="ARBA" id="ARBA00023242"/>
    </source>
</evidence>
<keyword evidence="4" id="KW-0653">Protein transport</keyword>
<gene>
    <name evidence="6" type="ORF">An14g00100</name>
</gene>
<dbReference type="GO" id="GO:0015031">
    <property type="term" value="P:protein transport"/>
    <property type="evidence" value="ECO:0007669"/>
    <property type="project" value="UniProtKB-KW"/>
</dbReference>
<protein>
    <recommendedName>
        <fullName evidence="4">Nuclear pore protein</fullName>
    </recommendedName>
</protein>
<keyword evidence="4" id="KW-0811">Translocation</keyword>
<organism evidence="6">
    <name type="scientific">Aspergillus niger</name>
    <dbReference type="NCBI Taxonomy" id="5061"/>
    <lineage>
        <taxon>Eukaryota</taxon>
        <taxon>Fungi</taxon>
        <taxon>Dikarya</taxon>
        <taxon>Ascomycota</taxon>
        <taxon>Pezizomycotina</taxon>
        <taxon>Eurotiomycetes</taxon>
        <taxon>Eurotiomycetidae</taxon>
        <taxon>Eurotiales</taxon>
        <taxon>Aspergillaceae</taxon>
        <taxon>Aspergillus</taxon>
        <taxon>Aspergillus subgen. Circumdati</taxon>
    </lineage>
</organism>
<evidence type="ECO:0000256" key="4">
    <source>
        <dbReference type="RuleBase" id="RU364035"/>
    </source>
</evidence>
<sequence length="993" mass="110785">MLIVLIWIASTVDVRRLLDKHKRHQPLNPLMTSTNTGSLFGGGGLGAATQSSSLFGNPSGTPGLAGGTSFAKQSQAQQQPTSSSVFGQDQTQTNAPQSSSQATQPAFFNSLLERGKKRPISAIAQNGNFEELPSLQLGLDDIRRKARELGAGGSKEFQPHVPHSKAHYLLAASGVSPGHALRDLKALDPQASVATPLREQDSFDPDNQKFLKNIQQRGRQVMINESLARTQRDFDSFLEEKVDMDWEEQRRKIFQHFGLAQKDDGAGDVREKSVIGIPGTGTASIRLFEDSIERNEGASGHSDLRFLREKMGYYADKVRLLNSARLQTRAFPVLHEFSDVEGHAGGDVTLVERHFAQDYLDDSPNSRRAVSLRKRIVEGSRSFLEKLFYDDVENVITKNPREAQLGGIPTVTNKIRAYIRLRAARKDLAPDGTELQMVGQDYCWILIFYLLRCGFVTEAAEYVSQDPGFRSLDHKFVTYMTTYAQNRRLPRDLQQKINGEYQQRSRNAPDNTVDPYRMACYKIIGRCELGRRRLDGINQSVEDWMWLQFSMAREDDRAEEIAGDVFGLEDIQADITEIGQRVFGKGQEGPGGYGTFFFLQILGGMFEQAVSYLGSYAPITAVHFAIALAYYGILRVSDFYTSGEEILSFTVKQYPQINFGYLITQYTREFRTGYVEAAIDYFTLLCLNADLPGALGKSQASVCHEALREFILETRDFAKLLGDIRSDGSRIKGLIEQRISLIKLVDQDEFLKTITLQAAAIADDKGLITDAVLLYHLAEDYDRVIDIINRALSDAVAVELGGPALKLQPLRPRTDDHELEAGGSLSLTTVDNPVVLARNMIGLYNANAMYYQRIRQVNRDACGLLLRMMEAKLEVEAAKWTPALDAINDLSILPLRARGAVPYIRSAAQAFSSFPPIISHNVGHVIMWCITCIGHERERLNSGTYENEIRQGLADELLVMAKDLMIFSGMVKYKLPPKVYETLARAGAEIGAY</sequence>
<feature type="compositionally biased region" description="Low complexity" evidence="5">
    <location>
        <begin position="68"/>
        <end position="84"/>
    </location>
</feature>
<keyword evidence="4" id="KW-0906">Nuclear pore complex</keyword>
<evidence type="ECO:0000256" key="1">
    <source>
        <dbReference type="ARBA" id="ARBA00004259"/>
    </source>
</evidence>
<dbReference type="AlphaFoldDB" id="A0AAJ8BQW5"/>
<accession>A0AAJ8BQW5</accession>
<keyword evidence="4" id="KW-0472">Membrane</keyword>
<reference evidence="6" key="1">
    <citation type="submission" date="2025-02" db="EMBL/GenBank/DDBJ databases">
        <authorList>
            <consortium name="NCBI Genome Project"/>
        </authorList>
    </citation>
    <scope>NUCLEOTIDE SEQUENCE</scope>
</reference>
<feature type="compositionally biased region" description="Polar residues" evidence="5">
    <location>
        <begin position="85"/>
        <end position="103"/>
    </location>
</feature>
<feature type="region of interest" description="Disordered" evidence="5">
    <location>
        <begin position="50"/>
        <end position="103"/>
    </location>
</feature>
<dbReference type="GO" id="GO:0005643">
    <property type="term" value="C:nuclear pore"/>
    <property type="evidence" value="ECO:0007669"/>
    <property type="project" value="UniProtKB-SubCell"/>
</dbReference>
<comment type="subcellular location">
    <subcellularLocation>
        <location evidence="1">Nucleus envelope</location>
    </subcellularLocation>
    <subcellularLocation>
        <location evidence="4">Nucleus</location>
        <location evidence="4">Nuclear pore complex</location>
    </subcellularLocation>
</comment>
<dbReference type="PANTHER" id="PTHR11225:SF4">
    <property type="entry name" value="NUCLEAR PORE COMPLEX PROTEIN NUP93"/>
    <property type="match status" value="1"/>
</dbReference>
<keyword evidence="4" id="KW-0813">Transport</keyword>
<dbReference type="GO" id="GO:0051028">
    <property type="term" value="P:mRNA transport"/>
    <property type="evidence" value="ECO:0007669"/>
    <property type="project" value="UniProtKB-KW"/>
</dbReference>
<proteinExistence type="inferred from homology"/>
<keyword evidence="4" id="KW-0509">mRNA transport</keyword>
<evidence type="ECO:0000256" key="2">
    <source>
        <dbReference type="ARBA" id="ARBA00010186"/>
    </source>
</evidence>
<dbReference type="PANTHER" id="PTHR11225">
    <property type="entry name" value="NUCLEAR PORE COMPLEX PROTEIN NUP93 NUCLEOPORIN NUP93 DEAD EYE PROTEIN"/>
    <property type="match status" value="1"/>
</dbReference>
<evidence type="ECO:0000313" key="6">
    <source>
        <dbReference type="RefSeq" id="XP_059602217.1"/>
    </source>
</evidence>
<comment type="similarity">
    <text evidence="2 4">Belongs to the nucleoporin interacting component (NIC) family.</text>
</comment>
<reference evidence="6" key="2">
    <citation type="submission" date="2025-08" db="UniProtKB">
        <authorList>
            <consortium name="RefSeq"/>
        </authorList>
    </citation>
    <scope>IDENTIFICATION</scope>
</reference>
<keyword evidence="3 4" id="KW-0539">Nucleus</keyword>
<dbReference type="Pfam" id="PF04097">
    <property type="entry name" value="Nic96"/>
    <property type="match status" value="1"/>
</dbReference>
<dbReference type="KEGG" id="ang:An14g00100"/>
<dbReference type="GeneID" id="4986856"/>
<evidence type="ECO:0000256" key="5">
    <source>
        <dbReference type="SAM" id="MobiDB-lite"/>
    </source>
</evidence>
<dbReference type="InterPro" id="IPR007231">
    <property type="entry name" value="Nucleoporin_int_Nup93/Nic96"/>
</dbReference>